<dbReference type="InterPro" id="IPR001182">
    <property type="entry name" value="FtsW/RodA"/>
</dbReference>
<name>A0A1D7ZY40_LIMFE</name>
<dbReference type="AlphaFoldDB" id="A0A1D7ZY40"/>
<keyword evidence="4 6" id="KW-1133">Transmembrane helix</keyword>
<evidence type="ECO:0000256" key="4">
    <source>
        <dbReference type="ARBA" id="ARBA00022989"/>
    </source>
</evidence>
<comment type="subcellular location">
    <subcellularLocation>
        <location evidence="1">Membrane</location>
        <topology evidence="1">Multi-pass membrane protein</topology>
    </subcellularLocation>
</comment>
<dbReference type="GO" id="GO:0008360">
    <property type="term" value="P:regulation of cell shape"/>
    <property type="evidence" value="ECO:0007669"/>
    <property type="project" value="UniProtKB-KW"/>
</dbReference>
<sequence>MQRAKTDNTEVESRIDWGIIFCVLLLALIGLASIYVAASHDSSGSGVVRQVVTQLAWYLVGTVMVIVIMQFDSEQLWKLAPIAYWAGIFLMFAILIFYSRSYYVNTGAKSWFAVGPFTFQPSEIMKPAYILMMGRVITTHNSQYPVHKVDSDWRLIGKMFMWLLPIFISLKFQNDFGTSLVFFAIFVGMILVSGVTWRILVPAFSILAVVGGSALAMVTSTAGRTILEKVGFQSYQFSRVDTWLHPDQDTSNQGYQLWQSIKAVGSGGVTGTGFNNSKVYVPVRESDMIFSVIGENFGFVGGILLILLYLLLIYLMIRVTFDTKNEFYAYISTGVIMMILFHVFENIGMNIGLLPLTGIPLPFISAGGSSLVGNLIGIGMIMSMRYHHRSYMFSNNQNFH</sequence>
<dbReference type="Proteomes" id="UP000094714">
    <property type="component" value="Chromosome"/>
</dbReference>
<dbReference type="GO" id="GO:0015648">
    <property type="term" value="F:lipid-linked peptidoglycan transporter activity"/>
    <property type="evidence" value="ECO:0007669"/>
    <property type="project" value="TreeGrafter"/>
</dbReference>
<feature type="transmembrane region" description="Helical" evidence="6">
    <location>
        <begin position="327"/>
        <end position="344"/>
    </location>
</feature>
<keyword evidence="2 6" id="KW-0812">Transmembrane</keyword>
<organism evidence="7 8">
    <name type="scientific">Limosilactobacillus fermentum</name>
    <name type="common">Lactobacillus fermentum</name>
    <dbReference type="NCBI Taxonomy" id="1613"/>
    <lineage>
        <taxon>Bacteria</taxon>
        <taxon>Bacillati</taxon>
        <taxon>Bacillota</taxon>
        <taxon>Bacilli</taxon>
        <taxon>Lactobacillales</taxon>
        <taxon>Lactobacillaceae</taxon>
        <taxon>Limosilactobacillus</taxon>
    </lineage>
</organism>
<keyword evidence="3" id="KW-0133">Cell shape</keyword>
<evidence type="ECO:0000256" key="3">
    <source>
        <dbReference type="ARBA" id="ARBA00022960"/>
    </source>
</evidence>
<dbReference type="GO" id="GO:0032153">
    <property type="term" value="C:cell division site"/>
    <property type="evidence" value="ECO:0007669"/>
    <property type="project" value="TreeGrafter"/>
</dbReference>
<evidence type="ECO:0000313" key="7">
    <source>
        <dbReference type="EMBL" id="AOR74787.1"/>
    </source>
</evidence>
<dbReference type="PANTHER" id="PTHR30474:SF1">
    <property type="entry name" value="PEPTIDOGLYCAN GLYCOSYLTRANSFERASE MRDB"/>
    <property type="match status" value="1"/>
</dbReference>
<gene>
    <name evidence="7" type="ORF">LACFE_CDS1336</name>
</gene>
<reference evidence="7 8" key="1">
    <citation type="submission" date="2016-09" db="EMBL/GenBank/DDBJ databases">
        <title>Genome Sequence of the Lactobacillus fermentum strain NCC2970 (CNCM I-5068).</title>
        <authorList>
            <person name="Barretto C."/>
            <person name="Ngom-Bru C."/>
            <person name="Genevaz A."/>
            <person name="Fournier C."/>
            <person name="Moine D."/>
            <person name="Kassam M."/>
            <person name="Iltis A."/>
            <person name="Sagory-Zalkind P."/>
            <person name="Faucherand G."/>
            <person name="Descombes P."/>
            <person name="Duboux S."/>
        </authorList>
    </citation>
    <scope>NUCLEOTIDE SEQUENCE [LARGE SCALE GENOMIC DNA]</scope>
    <source>
        <strain evidence="7 8">NCC2970</strain>
    </source>
</reference>
<dbReference type="GO" id="GO:0051301">
    <property type="term" value="P:cell division"/>
    <property type="evidence" value="ECO:0007669"/>
    <property type="project" value="InterPro"/>
</dbReference>
<dbReference type="PATRIC" id="fig|1613.112.peg.1398"/>
<dbReference type="InterPro" id="IPR018365">
    <property type="entry name" value="Cell_cycle_FtsW-rel_CS"/>
</dbReference>
<dbReference type="Pfam" id="PF01098">
    <property type="entry name" value="FTSW_RODA_SPOVE"/>
    <property type="match status" value="1"/>
</dbReference>
<evidence type="ECO:0000313" key="8">
    <source>
        <dbReference type="Proteomes" id="UP000094714"/>
    </source>
</evidence>
<evidence type="ECO:0000256" key="6">
    <source>
        <dbReference type="SAM" id="Phobius"/>
    </source>
</evidence>
<evidence type="ECO:0000256" key="2">
    <source>
        <dbReference type="ARBA" id="ARBA00022692"/>
    </source>
</evidence>
<dbReference type="PROSITE" id="PS00428">
    <property type="entry name" value="FTSW_RODA_SPOVE"/>
    <property type="match status" value="1"/>
</dbReference>
<feature type="transmembrane region" description="Helical" evidence="6">
    <location>
        <begin position="364"/>
        <end position="382"/>
    </location>
</feature>
<dbReference type="EMBL" id="CP017151">
    <property type="protein sequence ID" value="AOR74787.1"/>
    <property type="molecule type" value="Genomic_DNA"/>
</dbReference>
<feature type="transmembrane region" description="Helical" evidence="6">
    <location>
        <begin position="176"/>
        <end position="192"/>
    </location>
</feature>
<accession>A0A1D7ZY40</accession>
<keyword evidence="5 6" id="KW-0472">Membrane</keyword>
<feature type="transmembrane region" description="Helical" evidence="6">
    <location>
        <begin position="50"/>
        <end position="70"/>
    </location>
</feature>
<feature type="transmembrane region" description="Helical" evidence="6">
    <location>
        <begin position="82"/>
        <end position="99"/>
    </location>
</feature>
<proteinExistence type="predicted"/>
<protein>
    <submittedName>
        <fullName evidence="7">Rod-shape determining protein</fullName>
    </submittedName>
</protein>
<feature type="transmembrane region" description="Helical" evidence="6">
    <location>
        <begin position="199"/>
        <end position="218"/>
    </location>
</feature>
<dbReference type="GO" id="GO:0005886">
    <property type="term" value="C:plasma membrane"/>
    <property type="evidence" value="ECO:0007669"/>
    <property type="project" value="TreeGrafter"/>
</dbReference>
<dbReference type="PANTHER" id="PTHR30474">
    <property type="entry name" value="CELL CYCLE PROTEIN"/>
    <property type="match status" value="1"/>
</dbReference>
<dbReference type="RefSeq" id="WP_069776061.1">
    <property type="nucleotide sequence ID" value="NZ_AP024320.1"/>
</dbReference>
<evidence type="ECO:0000256" key="5">
    <source>
        <dbReference type="ARBA" id="ARBA00023136"/>
    </source>
</evidence>
<feature type="transmembrane region" description="Helical" evidence="6">
    <location>
        <begin position="297"/>
        <end position="315"/>
    </location>
</feature>
<feature type="transmembrane region" description="Helical" evidence="6">
    <location>
        <begin position="17"/>
        <end position="38"/>
    </location>
</feature>
<evidence type="ECO:0000256" key="1">
    <source>
        <dbReference type="ARBA" id="ARBA00004141"/>
    </source>
</evidence>